<reference evidence="1 2" key="1">
    <citation type="submission" date="2024-06" db="EMBL/GenBank/DDBJ databases">
        <authorList>
            <person name="Steensen K."/>
            <person name="Seneca J."/>
            <person name="Bartlau N."/>
            <person name="Yu A.X."/>
            <person name="Polz M.F."/>
        </authorList>
    </citation>
    <scope>NUCLEOTIDE SEQUENCE [LARGE SCALE GENOMIC DNA]</scope>
    <source>
        <strain evidence="1 2">5S240</strain>
    </source>
</reference>
<evidence type="ECO:0000313" key="1">
    <source>
        <dbReference type="EMBL" id="MEZ8088427.1"/>
    </source>
</evidence>
<dbReference type="EMBL" id="JBGOOJ010000001">
    <property type="protein sequence ID" value="MEZ8088427.1"/>
    <property type="molecule type" value="Genomic_DNA"/>
</dbReference>
<accession>A0ABV4L965</accession>
<dbReference type="RefSeq" id="WP_017058379.1">
    <property type="nucleotide sequence ID" value="NZ_CP090844.1"/>
</dbReference>
<sequence length="114" mass="13199">MTKNRRFYGIAQNHYQVFKLTWSTNAISLKLVILPILTHPIKATLSQRSSQPIFPQLYNEATHELGLREAGYCKEFWITGLKLLNIEEAKKSEKSPVFSSRQLFCFCKHNAALR</sequence>
<proteinExistence type="predicted"/>
<evidence type="ECO:0000313" key="2">
    <source>
        <dbReference type="Proteomes" id="UP001569177"/>
    </source>
</evidence>
<name>A0ABV4L965_9VIBR</name>
<dbReference type="Proteomes" id="UP001569177">
    <property type="component" value="Unassembled WGS sequence"/>
</dbReference>
<keyword evidence="2" id="KW-1185">Reference proteome</keyword>
<comment type="caution">
    <text evidence="1">The sequence shown here is derived from an EMBL/GenBank/DDBJ whole genome shotgun (WGS) entry which is preliminary data.</text>
</comment>
<organism evidence="1 2">
    <name type="scientific">Vibrio kanaloae</name>
    <dbReference type="NCBI Taxonomy" id="170673"/>
    <lineage>
        <taxon>Bacteria</taxon>
        <taxon>Pseudomonadati</taxon>
        <taxon>Pseudomonadota</taxon>
        <taxon>Gammaproteobacteria</taxon>
        <taxon>Vibrionales</taxon>
        <taxon>Vibrionaceae</taxon>
        <taxon>Vibrio</taxon>
    </lineage>
</organism>
<gene>
    <name evidence="1" type="ORF">ACED24_00015</name>
</gene>
<protein>
    <submittedName>
        <fullName evidence="1">Uncharacterized protein</fullName>
    </submittedName>
</protein>